<feature type="transmembrane region" description="Helical" evidence="6">
    <location>
        <begin position="291"/>
        <end position="314"/>
    </location>
</feature>
<keyword evidence="5" id="KW-0449">Lipoprotein</keyword>
<feature type="transmembrane region" description="Helical" evidence="6">
    <location>
        <begin position="262"/>
        <end position="284"/>
    </location>
</feature>
<keyword evidence="4" id="KW-0143">Chaperone</keyword>
<feature type="transmembrane region" description="Helical" evidence="6">
    <location>
        <begin position="224"/>
        <end position="242"/>
    </location>
</feature>
<evidence type="ECO:0000256" key="2">
    <source>
        <dbReference type="ARBA" id="ARBA00023136"/>
    </source>
</evidence>
<proteinExistence type="predicted"/>
<dbReference type="VEuPathDB" id="MicrosporidiaDB:M970_020230"/>
<dbReference type="VEuPathDB" id="MicrosporidiaDB:AEWQ_020220"/>
<feature type="transmembrane region" description="Helical" evidence="6">
    <location>
        <begin position="89"/>
        <end position="112"/>
    </location>
</feature>
<dbReference type="Pfam" id="PF00226">
    <property type="entry name" value="DnaJ"/>
    <property type="match status" value="1"/>
</dbReference>
<keyword evidence="6" id="KW-0812">Transmembrane</keyword>
<name>M1KK15_ENCCN</name>
<comment type="subcellular location">
    <subcellularLocation>
        <location evidence="1">Membrane</location>
        <topology evidence="1">Lipid-anchor</topology>
    </subcellularLocation>
</comment>
<organism evidence="8">
    <name type="scientific">Encephalitozoon cuniculi</name>
    <name type="common">Microsporidian parasite</name>
    <dbReference type="NCBI Taxonomy" id="6035"/>
    <lineage>
        <taxon>Eukaryota</taxon>
        <taxon>Fungi</taxon>
        <taxon>Fungi incertae sedis</taxon>
        <taxon>Microsporidia</taxon>
        <taxon>Unikaryonidae</taxon>
        <taxon>Encephalitozoon</taxon>
    </lineage>
</organism>
<dbReference type="AlphaFoldDB" id="M1KK15"/>
<evidence type="ECO:0000256" key="4">
    <source>
        <dbReference type="ARBA" id="ARBA00023186"/>
    </source>
</evidence>
<protein>
    <recommendedName>
        <fullName evidence="7">J domain-containing protein</fullName>
    </recommendedName>
</protein>
<evidence type="ECO:0000313" key="8">
    <source>
        <dbReference type="EMBL" id="AGE95566.1"/>
    </source>
</evidence>
<evidence type="ECO:0000256" key="1">
    <source>
        <dbReference type="ARBA" id="ARBA00004635"/>
    </source>
</evidence>
<dbReference type="PANTHER" id="PTHR44027:SF7">
    <property type="entry name" value="DNAJ HOMOLOG SUBFAMILY C MEMBER 5 HOMOLOG"/>
    <property type="match status" value="1"/>
</dbReference>
<reference evidence="8" key="1">
    <citation type="journal article" date="2013" name="Eukaryot. Cell">
        <title>Extremely Reduced Levels of Heterozygosity in the Vertebrate Pathogen Encephalitozoon cuniculi.</title>
        <authorList>
            <person name="Selman M."/>
            <person name="Sak B."/>
            <person name="Kvac M."/>
            <person name="Farinelli L."/>
            <person name="Weiss L.M."/>
            <person name="Corradi N."/>
        </authorList>
    </citation>
    <scope>NUCLEOTIDE SEQUENCE</scope>
</reference>
<feature type="transmembrane region" description="Helical" evidence="6">
    <location>
        <begin position="186"/>
        <end position="203"/>
    </location>
</feature>
<sequence>MSLYDVLKIPKDATKESVEKSYRSLVRLHCQSRGEMSPDKFAEINKAYTILKDRYKRDFYDVFGEVSVQLLLHNKDSYIITRMFDRLNICFYLATFMIYLGALLALPSVVAYGKCSHMAMVLPFGVSAATLAIPMVRSLSSLYWVYGIGTELRSMIFRSMEIIIATLHVFNYASYTDGFINGTSSGAMFVGIEGLSTVNAIYYQYGQQQKLFLQSKKGIIVGKMIRAMIFVLLIIPAIPSFLKPFLFLVQILWGICNRKYSIGLNACILLLPLLYITTFSLVLAGFSNVSVYIPLWIFTSIVMVVVGLVASNIVNNIPKSKYDVREIEALPCYSV</sequence>
<evidence type="ECO:0000256" key="3">
    <source>
        <dbReference type="ARBA" id="ARBA00023139"/>
    </source>
</evidence>
<dbReference type="EMBL" id="KC513608">
    <property type="protein sequence ID" value="AGE95566.1"/>
    <property type="molecule type" value="Genomic_DNA"/>
</dbReference>
<dbReference type="SUPFAM" id="SSF46565">
    <property type="entry name" value="Chaperone J-domain"/>
    <property type="match status" value="1"/>
</dbReference>
<accession>M1KK15</accession>
<gene>
    <name evidence="8" type="ORF">ECU02_0300</name>
</gene>
<dbReference type="InterPro" id="IPR051434">
    <property type="entry name" value="DnaJ_C_subfamily_member5"/>
</dbReference>
<dbReference type="PANTHER" id="PTHR44027">
    <property type="entry name" value="DNAJ HOMOLOG SUBFAMILY C MEMBER 5 HOMOLOG"/>
    <property type="match status" value="1"/>
</dbReference>
<dbReference type="PRINTS" id="PR00625">
    <property type="entry name" value="JDOMAIN"/>
</dbReference>
<feature type="domain" description="J" evidence="7">
    <location>
        <begin position="2"/>
        <end position="64"/>
    </location>
</feature>
<dbReference type="VEuPathDB" id="MicrosporidiaDB:AEWD_020250"/>
<dbReference type="SMART" id="SM00271">
    <property type="entry name" value="DnaJ"/>
    <property type="match status" value="1"/>
</dbReference>
<keyword evidence="3" id="KW-0564">Palmitate</keyword>
<dbReference type="GO" id="GO:0016020">
    <property type="term" value="C:membrane"/>
    <property type="evidence" value="ECO:0007669"/>
    <property type="project" value="UniProtKB-SubCell"/>
</dbReference>
<dbReference type="Gene3D" id="1.10.287.110">
    <property type="entry name" value="DnaJ domain"/>
    <property type="match status" value="1"/>
</dbReference>
<keyword evidence="6" id="KW-1133">Transmembrane helix</keyword>
<dbReference type="PROSITE" id="PS50076">
    <property type="entry name" value="DNAJ_2"/>
    <property type="match status" value="1"/>
</dbReference>
<dbReference type="InterPro" id="IPR001623">
    <property type="entry name" value="DnaJ_domain"/>
</dbReference>
<dbReference type="GO" id="GO:0005737">
    <property type="term" value="C:cytoplasm"/>
    <property type="evidence" value="ECO:0007669"/>
    <property type="project" value="UniProtKB-ARBA"/>
</dbReference>
<dbReference type="InterPro" id="IPR036869">
    <property type="entry name" value="J_dom_sf"/>
</dbReference>
<dbReference type="VEuPathDB" id="MicrosporidiaDB:ECU02_0300"/>
<keyword evidence="2 6" id="KW-0472">Membrane</keyword>
<evidence type="ECO:0000256" key="5">
    <source>
        <dbReference type="ARBA" id="ARBA00023288"/>
    </source>
</evidence>
<dbReference type="VEuPathDB" id="MicrosporidiaDB:AEWR_020230"/>
<evidence type="ECO:0000256" key="6">
    <source>
        <dbReference type="SAM" id="Phobius"/>
    </source>
</evidence>
<dbReference type="CDD" id="cd06257">
    <property type="entry name" value="DnaJ"/>
    <property type="match status" value="1"/>
</dbReference>
<evidence type="ECO:0000259" key="7">
    <source>
        <dbReference type="PROSITE" id="PS50076"/>
    </source>
</evidence>